<feature type="transmembrane region" description="Helical" evidence="8">
    <location>
        <begin position="170"/>
        <end position="191"/>
    </location>
</feature>
<dbReference type="InterPro" id="IPR006459">
    <property type="entry name" value="CASP/CASPL"/>
</dbReference>
<feature type="domain" description="Casparian strip membrane protein" evidence="10">
    <location>
        <begin position="37"/>
        <end position="178"/>
    </location>
</feature>
<gene>
    <name evidence="11" type="ORF">D0Y65_051038</name>
</gene>
<feature type="transmembrane region" description="Helical" evidence="8">
    <location>
        <begin position="83"/>
        <end position="104"/>
    </location>
</feature>
<evidence type="ECO:0000313" key="12">
    <source>
        <dbReference type="Proteomes" id="UP000289340"/>
    </source>
</evidence>
<evidence type="ECO:0000256" key="6">
    <source>
        <dbReference type="ARBA" id="ARBA00022989"/>
    </source>
</evidence>
<accession>A0A445FEK6</accession>
<evidence type="ECO:0000256" key="2">
    <source>
        <dbReference type="ARBA" id="ARBA00007651"/>
    </source>
</evidence>
<evidence type="ECO:0000256" key="7">
    <source>
        <dbReference type="ARBA" id="ARBA00023136"/>
    </source>
</evidence>
<dbReference type="InterPro" id="IPR006702">
    <property type="entry name" value="CASP_dom"/>
</dbReference>
<comment type="similarity">
    <text evidence="2 8">Belongs to the Casparian strip membrane proteins (CASP) family.</text>
</comment>
<sequence length="197" mass="21741">MADAKDSSIVDSKSSPTSTLTSSASQQQHRIIRTFLMAQDILRILPTLLSAASIAVMVTNNQTVLIFAIRFQAHFYYSPSFKFFVAANGVVVAMSLLTIILNFLMKHQASPIYHFFLFLHDIVMTVLLIAGCAAATAIGYVGKFGEEHVGWQPICDHVRKFCTTNLVSLLLSYFAFIAYFGITILSAYKIVSSSPKN</sequence>
<evidence type="ECO:0000313" key="11">
    <source>
        <dbReference type="EMBL" id="RZB47240.1"/>
    </source>
</evidence>
<evidence type="ECO:0000256" key="4">
    <source>
        <dbReference type="ARBA" id="ARBA00022475"/>
    </source>
</evidence>
<dbReference type="InterPro" id="IPR044173">
    <property type="entry name" value="CASPL"/>
</dbReference>
<organism evidence="11 12">
    <name type="scientific">Glycine soja</name>
    <name type="common">Wild soybean</name>
    <dbReference type="NCBI Taxonomy" id="3848"/>
    <lineage>
        <taxon>Eukaryota</taxon>
        <taxon>Viridiplantae</taxon>
        <taxon>Streptophyta</taxon>
        <taxon>Embryophyta</taxon>
        <taxon>Tracheophyta</taxon>
        <taxon>Spermatophyta</taxon>
        <taxon>Magnoliopsida</taxon>
        <taxon>eudicotyledons</taxon>
        <taxon>Gunneridae</taxon>
        <taxon>Pentapetalae</taxon>
        <taxon>rosids</taxon>
        <taxon>fabids</taxon>
        <taxon>Fabales</taxon>
        <taxon>Fabaceae</taxon>
        <taxon>Papilionoideae</taxon>
        <taxon>50 kb inversion clade</taxon>
        <taxon>NPAAA clade</taxon>
        <taxon>indigoferoid/millettioid clade</taxon>
        <taxon>Phaseoleae</taxon>
        <taxon>Glycine</taxon>
        <taxon>Glycine subgen. Soja</taxon>
    </lineage>
</organism>
<protein>
    <recommendedName>
        <fullName evidence="8">CASP-like protein</fullName>
    </recommendedName>
</protein>
<comment type="subunit">
    <text evidence="3 8">Homodimer and heterodimers.</text>
</comment>
<feature type="transmembrane region" description="Helical" evidence="8">
    <location>
        <begin position="116"/>
        <end position="141"/>
    </location>
</feature>
<name>A0A445FEK6_GLYSO</name>
<dbReference type="SMR" id="A0A445FEK6"/>
<dbReference type="Gramene" id="XM_028361515.1">
    <property type="protein sequence ID" value="XP_028217316.1"/>
    <property type="gene ID" value="LOC114399333"/>
</dbReference>
<proteinExistence type="inferred from homology"/>
<feature type="region of interest" description="Disordered" evidence="9">
    <location>
        <begin position="1"/>
        <end position="25"/>
    </location>
</feature>
<dbReference type="Proteomes" id="UP000289340">
    <property type="component" value="Chromosome 19"/>
</dbReference>
<keyword evidence="12" id="KW-1185">Reference proteome</keyword>
<dbReference type="PANTHER" id="PTHR36488">
    <property type="entry name" value="CASP-LIKE PROTEIN 1U1"/>
    <property type="match status" value="1"/>
</dbReference>
<evidence type="ECO:0000256" key="9">
    <source>
        <dbReference type="SAM" id="MobiDB-lite"/>
    </source>
</evidence>
<keyword evidence="6 8" id="KW-1133">Transmembrane helix</keyword>
<dbReference type="AlphaFoldDB" id="A0A445FEK6"/>
<keyword evidence="4 8" id="KW-1003">Cell membrane</keyword>
<evidence type="ECO:0000256" key="1">
    <source>
        <dbReference type="ARBA" id="ARBA00004651"/>
    </source>
</evidence>
<evidence type="ECO:0000256" key="3">
    <source>
        <dbReference type="ARBA" id="ARBA00011489"/>
    </source>
</evidence>
<evidence type="ECO:0000256" key="8">
    <source>
        <dbReference type="RuleBase" id="RU361233"/>
    </source>
</evidence>
<comment type="subcellular location">
    <subcellularLocation>
        <location evidence="1 8">Cell membrane</location>
        <topology evidence="1 8">Multi-pass membrane protein</topology>
    </subcellularLocation>
</comment>
<feature type="transmembrane region" description="Helical" evidence="8">
    <location>
        <begin position="47"/>
        <end position="71"/>
    </location>
</feature>
<feature type="compositionally biased region" description="Low complexity" evidence="9">
    <location>
        <begin position="12"/>
        <end position="25"/>
    </location>
</feature>
<reference evidence="11 12" key="1">
    <citation type="submission" date="2018-09" db="EMBL/GenBank/DDBJ databases">
        <title>A high-quality reference genome of wild soybean provides a powerful tool to mine soybean genomes.</title>
        <authorList>
            <person name="Xie M."/>
            <person name="Chung C.Y.L."/>
            <person name="Li M.-W."/>
            <person name="Wong F.-L."/>
            <person name="Chan T.-F."/>
            <person name="Lam H.-M."/>
        </authorList>
    </citation>
    <scope>NUCLEOTIDE SEQUENCE [LARGE SCALE GENOMIC DNA]</scope>
    <source>
        <strain evidence="12">cv. W05</strain>
        <tissue evidence="11">Hypocotyl of etiolated seedlings</tissue>
    </source>
</reference>
<dbReference type="PANTHER" id="PTHR36488:SF8">
    <property type="entry name" value="CASP-LIKE PROTEIN 1U1"/>
    <property type="match status" value="1"/>
</dbReference>
<evidence type="ECO:0000259" key="10">
    <source>
        <dbReference type="Pfam" id="PF04535"/>
    </source>
</evidence>
<comment type="caution">
    <text evidence="11">The sequence shown here is derived from an EMBL/GenBank/DDBJ whole genome shotgun (WGS) entry which is preliminary data.</text>
</comment>
<dbReference type="GO" id="GO:0005886">
    <property type="term" value="C:plasma membrane"/>
    <property type="evidence" value="ECO:0007669"/>
    <property type="project" value="UniProtKB-SubCell"/>
</dbReference>
<evidence type="ECO:0000256" key="5">
    <source>
        <dbReference type="ARBA" id="ARBA00022692"/>
    </source>
</evidence>
<dbReference type="EMBL" id="QZWG01000019">
    <property type="protein sequence ID" value="RZB47240.1"/>
    <property type="molecule type" value="Genomic_DNA"/>
</dbReference>
<keyword evidence="5 8" id="KW-0812">Transmembrane</keyword>
<dbReference type="NCBIfam" id="TIGR01569">
    <property type="entry name" value="A_tha_TIGR01569"/>
    <property type="match status" value="1"/>
</dbReference>
<dbReference type="Pfam" id="PF04535">
    <property type="entry name" value="CASP_dom"/>
    <property type="match status" value="1"/>
</dbReference>
<keyword evidence="7 8" id="KW-0472">Membrane</keyword>